<feature type="region of interest" description="Disordered" evidence="1">
    <location>
        <begin position="1"/>
        <end position="53"/>
    </location>
</feature>
<dbReference type="OrthoDB" id="4246706at2"/>
<comment type="caution">
    <text evidence="3">The sequence shown here is derived from an EMBL/GenBank/DDBJ whole genome shotgun (WGS) entry which is preliminary data.</text>
</comment>
<name>A0A2S6IVT0_9ACTN</name>
<evidence type="ECO:0000256" key="2">
    <source>
        <dbReference type="SAM" id="Phobius"/>
    </source>
</evidence>
<keyword evidence="2" id="KW-1133">Transmembrane helix</keyword>
<sequence length="290" mass="31439">MTEDSRSERSDAGSFAPHVPYIAPRKRRDGGPAGSLEQARERERALRAAERGPAQRDPRTWVAAALLVAAVVALLLGGALLGPALCLAALLAAAAVIAPRYRRGAADRALTAQIRRERHTARALEELRGHGWTVLHDRLVPGTEHRVAHVLAGPAGVVVATPLPVHGPVHQRGDALMTGDVILTEWFGARWWEVEQINEELAQRLSGWPWKGPIYPVVLVSPESRGLLARLRREPAVPARFPFAYRDVALRSTDRVRHWVTAMPAPLGQLAVAELTSELADACPPAATAD</sequence>
<proteinExistence type="predicted"/>
<evidence type="ECO:0000313" key="3">
    <source>
        <dbReference type="EMBL" id="PPK98174.1"/>
    </source>
</evidence>
<dbReference type="Proteomes" id="UP000239485">
    <property type="component" value="Unassembled WGS sequence"/>
</dbReference>
<evidence type="ECO:0000313" key="4">
    <source>
        <dbReference type="Proteomes" id="UP000239485"/>
    </source>
</evidence>
<gene>
    <name evidence="3" type="ORF">CLV92_102327</name>
</gene>
<dbReference type="RefSeq" id="WP_104431587.1">
    <property type="nucleotide sequence ID" value="NZ_PTJD01000002.1"/>
</dbReference>
<keyword evidence="2" id="KW-0812">Transmembrane</keyword>
<evidence type="ECO:0000256" key="1">
    <source>
        <dbReference type="SAM" id="MobiDB-lite"/>
    </source>
</evidence>
<organism evidence="3 4">
    <name type="scientific">Kineococcus xinjiangensis</name>
    <dbReference type="NCBI Taxonomy" id="512762"/>
    <lineage>
        <taxon>Bacteria</taxon>
        <taxon>Bacillati</taxon>
        <taxon>Actinomycetota</taxon>
        <taxon>Actinomycetes</taxon>
        <taxon>Kineosporiales</taxon>
        <taxon>Kineosporiaceae</taxon>
        <taxon>Kineococcus</taxon>
    </lineage>
</organism>
<keyword evidence="2" id="KW-0472">Membrane</keyword>
<feature type="transmembrane region" description="Helical" evidence="2">
    <location>
        <begin position="65"/>
        <end position="98"/>
    </location>
</feature>
<feature type="compositionally biased region" description="Basic and acidic residues" evidence="1">
    <location>
        <begin position="38"/>
        <end position="53"/>
    </location>
</feature>
<accession>A0A2S6IVT0</accession>
<keyword evidence="4" id="KW-1185">Reference proteome</keyword>
<evidence type="ECO:0008006" key="5">
    <source>
        <dbReference type="Google" id="ProtNLM"/>
    </source>
</evidence>
<feature type="compositionally biased region" description="Basic and acidic residues" evidence="1">
    <location>
        <begin position="1"/>
        <end position="11"/>
    </location>
</feature>
<dbReference type="AlphaFoldDB" id="A0A2S6IVT0"/>
<dbReference type="EMBL" id="PTJD01000002">
    <property type="protein sequence ID" value="PPK98174.1"/>
    <property type="molecule type" value="Genomic_DNA"/>
</dbReference>
<protein>
    <recommendedName>
        <fullName evidence="5">Nuclease-like protein</fullName>
    </recommendedName>
</protein>
<reference evidence="3 4" key="1">
    <citation type="submission" date="2018-02" db="EMBL/GenBank/DDBJ databases">
        <title>Genomic Encyclopedia of Archaeal and Bacterial Type Strains, Phase II (KMG-II): from individual species to whole genera.</title>
        <authorList>
            <person name="Goeker M."/>
        </authorList>
    </citation>
    <scope>NUCLEOTIDE SEQUENCE [LARGE SCALE GENOMIC DNA]</scope>
    <source>
        <strain evidence="3 4">DSM 22857</strain>
    </source>
</reference>